<feature type="transmembrane region" description="Helical" evidence="1">
    <location>
        <begin position="52"/>
        <end position="72"/>
    </location>
</feature>
<keyword evidence="1" id="KW-0812">Transmembrane</keyword>
<gene>
    <name evidence="2" type="ORF">METZ01_LOCUS51795</name>
</gene>
<accession>A0A381S6K8</accession>
<feature type="transmembrane region" description="Helical" evidence="1">
    <location>
        <begin position="212"/>
        <end position="233"/>
    </location>
</feature>
<proteinExistence type="predicted"/>
<feature type="transmembrane region" description="Helical" evidence="1">
    <location>
        <begin position="24"/>
        <end position="45"/>
    </location>
</feature>
<keyword evidence="1" id="KW-1133">Transmembrane helix</keyword>
<feature type="transmembrane region" description="Helical" evidence="1">
    <location>
        <begin position="84"/>
        <end position="101"/>
    </location>
</feature>
<dbReference type="NCBIfam" id="TIGR02206">
    <property type="entry name" value="intg_mem_TP0381"/>
    <property type="match status" value="1"/>
</dbReference>
<feature type="transmembrane region" description="Helical" evidence="1">
    <location>
        <begin position="108"/>
        <end position="126"/>
    </location>
</feature>
<protein>
    <recommendedName>
        <fullName evidence="3">TIGR02206 family membrane protein</fullName>
    </recommendedName>
</protein>
<name>A0A381S6K8_9ZZZZ</name>
<dbReference type="EMBL" id="UINC01002652">
    <property type="protein sequence ID" value="SUZ98941.1"/>
    <property type="molecule type" value="Genomic_DNA"/>
</dbReference>
<sequence length="240" mass="28210">MKKSFLVEENPIPIYVIEFLSEEWITWTAFSILVISIPLILARVLNRDQKKLISYIMGVFMIIDFISENVGYFISGTWDIEYNLPLHLCGISSLILCVLPFMKNKQKLFQFVYYTGIIGGIMAILTPQLNHFDGSLRYYLNFYVSHSLLIGMPIFMYLHLDLKLPKLSWFKLWVNVNILLAIIMPLNFLIDSNYMYLAQPPEVDNPLVIGEWPYYILLWEVFLLIIAYLVYIISKRRIML</sequence>
<dbReference type="Pfam" id="PF14808">
    <property type="entry name" value="TMEM164"/>
    <property type="match status" value="1"/>
</dbReference>
<feature type="transmembrane region" description="Helical" evidence="1">
    <location>
        <begin position="172"/>
        <end position="190"/>
    </location>
</feature>
<feature type="transmembrane region" description="Helical" evidence="1">
    <location>
        <begin position="138"/>
        <end position="160"/>
    </location>
</feature>
<dbReference type="AlphaFoldDB" id="A0A381S6K8"/>
<organism evidence="2">
    <name type="scientific">marine metagenome</name>
    <dbReference type="NCBI Taxonomy" id="408172"/>
    <lineage>
        <taxon>unclassified sequences</taxon>
        <taxon>metagenomes</taxon>
        <taxon>ecological metagenomes</taxon>
    </lineage>
</organism>
<evidence type="ECO:0000313" key="2">
    <source>
        <dbReference type="EMBL" id="SUZ98941.1"/>
    </source>
</evidence>
<evidence type="ECO:0008006" key="3">
    <source>
        <dbReference type="Google" id="ProtNLM"/>
    </source>
</evidence>
<reference evidence="2" key="1">
    <citation type="submission" date="2018-05" db="EMBL/GenBank/DDBJ databases">
        <authorList>
            <person name="Lanie J.A."/>
            <person name="Ng W.-L."/>
            <person name="Kazmierczak K.M."/>
            <person name="Andrzejewski T.M."/>
            <person name="Davidsen T.M."/>
            <person name="Wayne K.J."/>
            <person name="Tettelin H."/>
            <person name="Glass J.I."/>
            <person name="Rusch D."/>
            <person name="Podicherti R."/>
            <person name="Tsui H.-C.T."/>
            <person name="Winkler M.E."/>
        </authorList>
    </citation>
    <scope>NUCLEOTIDE SEQUENCE</scope>
</reference>
<evidence type="ECO:0000256" key="1">
    <source>
        <dbReference type="SAM" id="Phobius"/>
    </source>
</evidence>
<keyword evidence="1" id="KW-0472">Membrane</keyword>
<dbReference type="InterPro" id="IPR011737">
    <property type="entry name" value="CHP02206_TP0381"/>
</dbReference>